<dbReference type="Proteomes" id="UP001348397">
    <property type="component" value="Unassembled WGS sequence"/>
</dbReference>
<keyword evidence="2" id="KW-1185">Reference proteome</keyword>
<comment type="caution">
    <text evidence="1">The sequence shown here is derived from an EMBL/GenBank/DDBJ whole genome shotgun (WGS) entry which is preliminary data.</text>
</comment>
<reference evidence="1 2" key="1">
    <citation type="submission" date="2024-01" db="EMBL/GenBank/DDBJ databases">
        <title>Chryseobacterium sp. T9W2-O.</title>
        <authorList>
            <person name="Maltman C."/>
        </authorList>
    </citation>
    <scope>NUCLEOTIDE SEQUENCE [LARGE SCALE GENOMIC DNA]</scope>
    <source>
        <strain evidence="1 2">T9W2-O</strain>
    </source>
</reference>
<sequence>MMENFDDEFGDLSGYKILSFEEVTQGFEGNKKFFSNSFGSSNKNINYQNDEYINLTILLGNIKIANGSNGIMQYFYQEYQQDIAQTYIMDGQKHIDLSARIGLKNGVVKVSNKFSRDRPYMEVFFDENDKLT</sequence>
<evidence type="ECO:0000313" key="1">
    <source>
        <dbReference type="EMBL" id="MEC3876493.1"/>
    </source>
</evidence>
<gene>
    <name evidence="1" type="ORF">SOP96_12275</name>
</gene>
<name>A0ABU6HUG6_9FLAO</name>
<accession>A0ABU6HUG6</accession>
<protein>
    <submittedName>
        <fullName evidence="1">Uncharacterized protein</fullName>
    </submittedName>
</protein>
<organism evidence="1 2">
    <name type="scientific">Chryseobacterium salviniae</name>
    <dbReference type="NCBI Taxonomy" id="3101750"/>
    <lineage>
        <taxon>Bacteria</taxon>
        <taxon>Pseudomonadati</taxon>
        <taxon>Bacteroidota</taxon>
        <taxon>Flavobacteriia</taxon>
        <taxon>Flavobacteriales</taxon>
        <taxon>Weeksellaceae</taxon>
        <taxon>Chryseobacterium group</taxon>
        <taxon>Chryseobacterium</taxon>
    </lineage>
</organism>
<proteinExistence type="predicted"/>
<evidence type="ECO:0000313" key="2">
    <source>
        <dbReference type="Proteomes" id="UP001348397"/>
    </source>
</evidence>
<dbReference type="EMBL" id="JAYLAA010000041">
    <property type="protein sequence ID" value="MEC3876493.1"/>
    <property type="molecule type" value="Genomic_DNA"/>
</dbReference>
<dbReference type="RefSeq" id="WP_326321232.1">
    <property type="nucleotide sequence ID" value="NZ_JAYLAA010000041.1"/>
</dbReference>